<feature type="domain" description="Glycosyl transferase family 1" evidence="1">
    <location>
        <begin position="1"/>
        <end position="147"/>
    </location>
</feature>
<sequence>MVGLIAGRKALPIALNAIAKSKHRDKVILNVIGEGPNTEQSKALIERLGLNNVHWFGVRPNEETKREISKADLLFFTSLLDATSTVIFEALQANTPVMCHDTCGFGAVIDATCGIKIPLINVSKSIKLFSQEIDKLIENPTKIEALKQGCRPKVEAYYWNEKGKKLYNIYKECLVK</sequence>
<dbReference type="Proteomes" id="UP001164705">
    <property type="component" value="Chromosome"/>
</dbReference>
<evidence type="ECO:0000313" key="2">
    <source>
        <dbReference type="EMBL" id="WAC01156.1"/>
    </source>
</evidence>
<dbReference type="InterPro" id="IPR050194">
    <property type="entry name" value="Glycosyltransferase_grp1"/>
</dbReference>
<evidence type="ECO:0000313" key="3">
    <source>
        <dbReference type="Proteomes" id="UP001164705"/>
    </source>
</evidence>
<reference evidence="2" key="1">
    <citation type="submission" date="2022-11" db="EMBL/GenBank/DDBJ databases">
        <title>Lacinutrix neustonica HL-RS19T sp. nov., isolated from the surface microlayer sample of brackish Lake Shihwa.</title>
        <authorList>
            <person name="Choi J.Y."/>
            <person name="Hwang C.Y."/>
        </authorList>
    </citation>
    <scope>NUCLEOTIDE SEQUENCE</scope>
    <source>
        <strain evidence="2">HL-RS19</strain>
    </source>
</reference>
<dbReference type="PANTHER" id="PTHR45947:SF3">
    <property type="entry name" value="SULFOQUINOVOSYL TRANSFERASE SQD2"/>
    <property type="match status" value="1"/>
</dbReference>
<keyword evidence="3" id="KW-1185">Reference proteome</keyword>
<dbReference type="Gene3D" id="3.40.50.2000">
    <property type="entry name" value="Glycogen Phosphorylase B"/>
    <property type="match status" value="1"/>
</dbReference>
<dbReference type="KEGG" id="lnu:N7U66_13450"/>
<evidence type="ECO:0000259" key="1">
    <source>
        <dbReference type="Pfam" id="PF00534"/>
    </source>
</evidence>
<dbReference type="RefSeq" id="WP_267675772.1">
    <property type="nucleotide sequence ID" value="NZ_CP113088.1"/>
</dbReference>
<gene>
    <name evidence="2" type="ORF">N7U66_13450</name>
</gene>
<dbReference type="AlphaFoldDB" id="A0A9E8MU79"/>
<dbReference type="PANTHER" id="PTHR45947">
    <property type="entry name" value="SULFOQUINOVOSYL TRANSFERASE SQD2"/>
    <property type="match status" value="1"/>
</dbReference>
<name>A0A9E8MU79_9FLAO</name>
<dbReference type="SUPFAM" id="SSF53756">
    <property type="entry name" value="UDP-Glycosyltransferase/glycogen phosphorylase"/>
    <property type="match status" value="1"/>
</dbReference>
<protein>
    <submittedName>
        <fullName evidence="2">Glycosyltransferase</fullName>
    </submittedName>
</protein>
<dbReference type="InterPro" id="IPR001296">
    <property type="entry name" value="Glyco_trans_1"/>
</dbReference>
<dbReference type="EMBL" id="CP113088">
    <property type="protein sequence ID" value="WAC01156.1"/>
    <property type="molecule type" value="Genomic_DNA"/>
</dbReference>
<dbReference type="CDD" id="cd03801">
    <property type="entry name" value="GT4_PimA-like"/>
    <property type="match status" value="1"/>
</dbReference>
<accession>A0A9E8MU79</accession>
<dbReference type="GO" id="GO:0016757">
    <property type="term" value="F:glycosyltransferase activity"/>
    <property type="evidence" value="ECO:0007669"/>
    <property type="project" value="InterPro"/>
</dbReference>
<dbReference type="Pfam" id="PF00534">
    <property type="entry name" value="Glycos_transf_1"/>
    <property type="match status" value="1"/>
</dbReference>
<organism evidence="2 3">
    <name type="scientific">Lacinutrix neustonica</name>
    <dbReference type="NCBI Taxonomy" id="2980107"/>
    <lineage>
        <taxon>Bacteria</taxon>
        <taxon>Pseudomonadati</taxon>
        <taxon>Bacteroidota</taxon>
        <taxon>Flavobacteriia</taxon>
        <taxon>Flavobacteriales</taxon>
        <taxon>Flavobacteriaceae</taxon>
        <taxon>Lacinutrix</taxon>
    </lineage>
</organism>
<proteinExistence type="predicted"/>